<dbReference type="EMBL" id="MAYF01000358">
    <property type="protein sequence ID" value="OCA69231.1"/>
    <property type="molecule type" value="Genomic_DNA"/>
</dbReference>
<gene>
    <name evidence="1" type="ORF">BBH99_14680</name>
    <name evidence="2" type="ORF">SAMN05444407_109203</name>
</gene>
<protein>
    <submittedName>
        <fullName evidence="1">Prolyl 4-hydroxylase subunit alpha</fullName>
    </submittedName>
</protein>
<dbReference type="EMBL" id="FRBM01000009">
    <property type="protein sequence ID" value="SHM11835.1"/>
    <property type="molecule type" value="Genomic_DNA"/>
</dbReference>
<reference evidence="2 4" key="2">
    <citation type="submission" date="2016-11" db="EMBL/GenBank/DDBJ databases">
        <authorList>
            <person name="Jaros S."/>
            <person name="Januszkiewicz K."/>
            <person name="Wedrychowicz H."/>
        </authorList>
    </citation>
    <scope>NUCLEOTIDE SEQUENCE [LARGE SCALE GENOMIC DNA]</scope>
    <source>
        <strain evidence="2 4">DSM 27621</strain>
    </source>
</reference>
<sequence length="237" mass="27332">MTDLAERIKNTDWQSITDSMHKNGYAILSNFLSDDECNQLTSGYNQSELYRKTVIMARHRFGLGEYKYFNYPLPELLQTLRTHIYPYLAPIANTWFKALNIEGSFPLEHDIFLQQCHSKNQLKATALILKYEEGGFNTLHQDLYGELYFPIQIVLMLSEPGQDFTGGEFVLTQQVPRAQSKAIVLKPKKGDILIFTTNFKPEKGAKRYYRVNMKHGVSEVKTGKRFALGIIFHDAEH</sequence>
<dbReference type="Pfam" id="PF09859">
    <property type="entry name" value="Oxygenase-NA"/>
    <property type="match status" value="1"/>
</dbReference>
<accession>A0A1M7G6R1</accession>
<dbReference type="Gene3D" id="2.60.120.620">
    <property type="entry name" value="q2cbj1_9rhob like domain"/>
    <property type="match status" value="1"/>
</dbReference>
<proteinExistence type="predicted"/>
<dbReference type="InterPro" id="IPR018655">
    <property type="entry name" value="DUF2086"/>
</dbReference>
<dbReference type="Proteomes" id="UP000093508">
    <property type="component" value="Unassembled WGS sequence"/>
</dbReference>
<dbReference type="OrthoDB" id="9781972at2"/>
<dbReference type="RefSeq" id="WP_066700355.1">
    <property type="nucleotide sequence ID" value="NZ_FRBM01000009.1"/>
</dbReference>
<evidence type="ECO:0000313" key="1">
    <source>
        <dbReference type="EMBL" id="OCA69231.1"/>
    </source>
</evidence>
<organism evidence="2 4">
    <name type="scientific">Chryseobacterium contaminans</name>
    <dbReference type="NCBI Taxonomy" id="1423959"/>
    <lineage>
        <taxon>Bacteria</taxon>
        <taxon>Pseudomonadati</taxon>
        <taxon>Bacteroidota</taxon>
        <taxon>Flavobacteriia</taxon>
        <taxon>Flavobacteriales</taxon>
        <taxon>Weeksellaceae</taxon>
        <taxon>Chryseobacterium group</taxon>
        <taxon>Chryseobacterium</taxon>
    </lineage>
</organism>
<evidence type="ECO:0000313" key="3">
    <source>
        <dbReference type="Proteomes" id="UP000093508"/>
    </source>
</evidence>
<dbReference type="AlphaFoldDB" id="A0A1M7G6R1"/>
<evidence type="ECO:0000313" key="4">
    <source>
        <dbReference type="Proteomes" id="UP000184069"/>
    </source>
</evidence>
<name>A0A1M7G6R1_9FLAO</name>
<dbReference type="Proteomes" id="UP000184069">
    <property type="component" value="Unassembled WGS sequence"/>
</dbReference>
<evidence type="ECO:0000313" key="2">
    <source>
        <dbReference type="EMBL" id="SHM11835.1"/>
    </source>
</evidence>
<dbReference type="STRING" id="1423959.SAMN05444407_109203"/>
<keyword evidence="3" id="KW-1185">Reference proteome</keyword>
<dbReference type="SUPFAM" id="SSF51197">
    <property type="entry name" value="Clavaminate synthase-like"/>
    <property type="match status" value="1"/>
</dbReference>
<reference evidence="1 3" key="1">
    <citation type="submission" date="2016-07" db="EMBL/GenBank/DDBJ databases">
        <authorList>
            <person name="Jeong J.-J."/>
            <person name="Kim D.W."/>
            <person name="Sang M.K."/>
            <person name="Choi I.-G."/>
            <person name="Kim K.D."/>
        </authorList>
    </citation>
    <scope>NUCLEOTIDE SEQUENCE [LARGE SCALE GENOMIC DNA]</scope>
    <source>
        <strain evidence="1 3">C-26</strain>
    </source>
</reference>